<dbReference type="Proteomes" id="UP000604825">
    <property type="component" value="Unassembled WGS sequence"/>
</dbReference>
<organism evidence="2 3">
    <name type="scientific">Miscanthus lutarioriparius</name>
    <dbReference type="NCBI Taxonomy" id="422564"/>
    <lineage>
        <taxon>Eukaryota</taxon>
        <taxon>Viridiplantae</taxon>
        <taxon>Streptophyta</taxon>
        <taxon>Embryophyta</taxon>
        <taxon>Tracheophyta</taxon>
        <taxon>Spermatophyta</taxon>
        <taxon>Magnoliopsida</taxon>
        <taxon>Liliopsida</taxon>
        <taxon>Poales</taxon>
        <taxon>Poaceae</taxon>
        <taxon>PACMAD clade</taxon>
        <taxon>Panicoideae</taxon>
        <taxon>Andropogonodae</taxon>
        <taxon>Andropogoneae</taxon>
        <taxon>Saccharinae</taxon>
        <taxon>Miscanthus</taxon>
    </lineage>
</organism>
<name>A0A811NJN3_9POAL</name>
<comment type="caution">
    <text evidence="2">The sequence shown here is derived from an EMBL/GenBank/DDBJ whole genome shotgun (WGS) entry which is preliminary data.</text>
</comment>
<reference evidence="2" key="1">
    <citation type="submission" date="2020-10" db="EMBL/GenBank/DDBJ databases">
        <authorList>
            <person name="Han B."/>
            <person name="Lu T."/>
            <person name="Zhao Q."/>
            <person name="Huang X."/>
            <person name="Zhao Y."/>
        </authorList>
    </citation>
    <scope>NUCLEOTIDE SEQUENCE</scope>
</reference>
<keyword evidence="3" id="KW-1185">Reference proteome</keyword>
<evidence type="ECO:0000256" key="1">
    <source>
        <dbReference type="SAM" id="MobiDB-lite"/>
    </source>
</evidence>
<feature type="region of interest" description="Disordered" evidence="1">
    <location>
        <begin position="1"/>
        <end position="74"/>
    </location>
</feature>
<gene>
    <name evidence="2" type="ORF">NCGR_LOCUS17647</name>
</gene>
<feature type="compositionally biased region" description="Low complexity" evidence="1">
    <location>
        <begin position="61"/>
        <end position="74"/>
    </location>
</feature>
<dbReference type="OrthoDB" id="611847at2759"/>
<dbReference type="AlphaFoldDB" id="A0A811NJN3"/>
<evidence type="ECO:0000313" key="3">
    <source>
        <dbReference type="Proteomes" id="UP000604825"/>
    </source>
</evidence>
<evidence type="ECO:0000313" key="2">
    <source>
        <dbReference type="EMBL" id="CAD6225648.1"/>
    </source>
</evidence>
<proteinExistence type="predicted"/>
<dbReference type="EMBL" id="CAJGYO010000004">
    <property type="protein sequence ID" value="CAD6225648.1"/>
    <property type="molecule type" value="Genomic_DNA"/>
</dbReference>
<protein>
    <submittedName>
        <fullName evidence="2">Uncharacterized protein</fullName>
    </submittedName>
</protein>
<sequence>MAAPSLPGFPLRLRQQVSSPNPTRAAFLSGAADPLTSGSSLFSAKRHGLPQDREWRGRGGLPARRLPRGDLLAPPRQASLPMQVRLQKLVRPHRRPPPLPEVPQTLEGFFAGDGVESYGGFICPERPVLLVDPSFSFLTKLPEIKKIVLLDSCNGLVLFGHRRVSDKNDYNAEKWVLRDNVSFSQLFGRMSGRFHLDWNVVAIHPDRSLVIFAEYWNCKLISYDMDKKEVHSL</sequence>
<accession>A0A811NJN3</accession>